<comment type="caution">
    <text evidence="1">The sequence shown here is derived from an EMBL/GenBank/DDBJ whole genome shotgun (WGS) entry which is preliminary data.</text>
</comment>
<dbReference type="EMBL" id="JBEPLY010000005">
    <property type="protein sequence ID" value="MET3600056.1"/>
    <property type="molecule type" value="Genomic_DNA"/>
</dbReference>
<protein>
    <recommendedName>
        <fullName evidence="3">2OG-Fe(II) oxygenase</fullName>
    </recommendedName>
</protein>
<dbReference type="RefSeq" id="WP_354434081.1">
    <property type="nucleotide sequence ID" value="NZ_JBEPLY010000005.1"/>
</dbReference>
<reference evidence="1 2" key="1">
    <citation type="submission" date="2024-06" db="EMBL/GenBank/DDBJ databases">
        <title>Genomic Encyclopedia of Type Strains, Phase IV (KMG-IV): sequencing the most valuable type-strain genomes for metagenomic binning, comparative biology and taxonomic classification.</title>
        <authorList>
            <person name="Goeker M."/>
        </authorList>
    </citation>
    <scope>NUCLEOTIDE SEQUENCE [LARGE SCALE GENOMIC DNA]</scope>
    <source>
        <strain evidence="1 2">DSM 28102</strain>
    </source>
</reference>
<dbReference type="Gene3D" id="2.60.120.620">
    <property type="entry name" value="q2cbj1_9rhob like domain"/>
    <property type="match status" value="1"/>
</dbReference>
<organism evidence="1 2">
    <name type="scientific">Martelella mangrovi</name>
    <dbReference type="NCBI Taxonomy" id="1397477"/>
    <lineage>
        <taxon>Bacteria</taxon>
        <taxon>Pseudomonadati</taxon>
        <taxon>Pseudomonadota</taxon>
        <taxon>Alphaproteobacteria</taxon>
        <taxon>Hyphomicrobiales</taxon>
        <taxon>Aurantimonadaceae</taxon>
        <taxon>Martelella</taxon>
    </lineage>
</organism>
<proteinExistence type="predicted"/>
<sequence length="222" mass="25470">MTDVHDKCIRKYLKNSFLNAQEGNEPYRYWLAKDMFPETLLSDLQKLDFPRRDHEGRSGTREIHNKSRHYFDRENRAKHGSCAAVAAAFQSLDMAGVIQRTFGTNIEGANLRIEYAQDMDGFWLEPHTDIGVKLFTLLIYLSDGPGHEELGTDIYASKDEHVGRSPFGPNLAMAFVPADNTWHGFQRRPIEGVRKSLIINYVAPEWRAREQLAFPDDTIRIA</sequence>
<accession>A0ABV2IAW2</accession>
<evidence type="ECO:0000313" key="2">
    <source>
        <dbReference type="Proteomes" id="UP001549164"/>
    </source>
</evidence>
<name>A0ABV2IAW2_9HYPH</name>
<evidence type="ECO:0008006" key="3">
    <source>
        <dbReference type="Google" id="ProtNLM"/>
    </source>
</evidence>
<keyword evidence="2" id="KW-1185">Reference proteome</keyword>
<dbReference type="Proteomes" id="UP001549164">
    <property type="component" value="Unassembled WGS sequence"/>
</dbReference>
<evidence type="ECO:0000313" key="1">
    <source>
        <dbReference type="EMBL" id="MET3600056.1"/>
    </source>
</evidence>
<gene>
    <name evidence="1" type="ORF">ABID12_001996</name>
</gene>